<feature type="domain" description="PUM-HD" evidence="5">
    <location>
        <begin position="388"/>
        <end position="735"/>
    </location>
</feature>
<dbReference type="Proteomes" id="UP001301769">
    <property type="component" value="Unassembled WGS sequence"/>
</dbReference>
<feature type="repeat" description="Pumilio" evidence="3">
    <location>
        <begin position="559"/>
        <end position="594"/>
    </location>
</feature>
<feature type="repeat" description="Pumilio" evidence="3">
    <location>
        <begin position="631"/>
        <end position="666"/>
    </location>
</feature>
<dbReference type="PROSITE" id="PS50302">
    <property type="entry name" value="PUM"/>
    <property type="match status" value="7"/>
</dbReference>
<dbReference type="Pfam" id="PF00806">
    <property type="entry name" value="PUF"/>
    <property type="match status" value="8"/>
</dbReference>
<organism evidence="6 7">
    <name type="scientific">Rhypophila decipiens</name>
    <dbReference type="NCBI Taxonomy" id="261697"/>
    <lineage>
        <taxon>Eukaryota</taxon>
        <taxon>Fungi</taxon>
        <taxon>Dikarya</taxon>
        <taxon>Ascomycota</taxon>
        <taxon>Pezizomycotina</taxon>
        <taxon>Sordariomycetes</taxon>
        <taxon>Sordariomycetidae</taxon>
        <taxon>Sordariales</taxon>
        <taxon>Naviculisporaceae</taxon>
        <taxon>Rhypophila</taxon>
    </lineage>
</organism>
<feature type="repeat" description="Pumilio" evidence="3">
    <location>
        <begin position="416"/>
        <end position="451"/>
    </location>
</feature>
<proteinExistence type="predicted"/>
<evidence type="ECO:0000256" key="1">
    <source>
        <dbReference type="ARBA" id="ARBA00022737"/>
    </source>
</evidence>
<feature type="repeat" description="Pumilio" evidence="3">
    <location>
        <begin position="452"/>
        <end position="487"/>
    </location>
</feature>
<dbReference type="InterPro" id="IPR016024">
    <property type="entry name" value="ARM-type_fold"/>
</dbReference>
<evidence type="ECO:0000313" key="6">
    <source>
        <dbReference type="EMBL" id="KAK4214545.1"/>
    </source>
</evidence>
<dbReference type="Gene3D" id="1.25.10.10">
    <property type="entry name" value="Leucine-rich Repeat Variant"/>
    <property type="match status" value="1"/>
</dbReference>
<dbReference type="PANTHER" id="PTHR12537">
    <property type="entry name" value="RNA BINDING PROTEIN PUMILIO-RELATED"/>
    <property type="match status" value="1"/>
</dbReference>
<feature type="repeat" description="Pumilio" evidence="3">
    <location>
        <begin position="595"/>
        <end position="630"/>
    </location>
</feature>
<feature type="compositionally biased region" description="Low complexity" evidence="4">
    <location>
        <begin position="764"/>
        <end position="786"/>
    </location>
</feature>
<keyword evidence="7" id="KW-1185">Reference proteome</keyword>
<dbReference type="InterPro" id="IPR011989">
    <property type="entry name" value="ARM-like"/>
</dbReference>
<feature type="repeat" description="Pumilio" evidence="3">
    <location>
        <begin position="488"/>
        <end position="523"/>
    </location>
</feature>
<dbReference type="InterPro" id="IPR033133">
    <property type="entry name" value="PUM-HD"/>
</dbReference>
<sequence length="816" mass="89182">MPFSANTNSRGLPTTWPAPNASSNKHLPSLPLMSGRHDTTIWGPHTSLRPGVGSARETNDNLPSGSGTLTDSSEAEPPFQSRWSSQVPNLSGNSSPSRQRTDLSSRDYIPFFPPQASQSAIGQRGSSSQVETGQISVQGDTGTPFSLSLNGGGFRGSQNSQYPAIHNNRPTHFSSSETNASPGGHHLDEATYGAYSTHSHRPSIPGVGQGHRGFGSASGFSVEESDLRSRMNGMSLGNTTGISNGITTAQGFQSSQLNPNSQPWDNSPFIPDINDSYRAGRRSHGLGRSSPAGVAFNGQQSFPGTPHQGSETWSRPASRDQRTPADPGRALMQPYWAGQPQPQQYSLGLHGNPLMYQQGYPAPYDNFAMPVHRSGYHAPASRHSRDMDGSPLLQEYKSSLKGHGRSDRRREWELRDVFEHVVEFCGDQAGSRFIQEKIATANTDEKTKVCEEILPEFVALSKDVFGNYVVQKLFEHGTQAHKRMLADKMWGQVVSMSMNPFACRVVQEALEHILTDQVARVAKELEPEVLKLMQDVQGNHVVQKLITLYPHEIGFVIKSLKERVGDLSCQQFACRVVQRALEHGNKEDKRALVGEIHANISRLVVDQYGNYVAQHVIEKGNAEDRAEIISYVTNRLMMHSKHKYASNVVEKCIVHGTDEERRRIVEKLVGRRGVDDGQLQDVMKDSYGNYVVQKLLKTLKGPELEDLKDILKPHLDNIKRTSLPSSTLKHINQLESVVCSPSTMPTSPTPASPGLQGNGGSTVPTPNLTTEPNSPSSNPPSTKASSVGDGEHQTNGKLTGEELNGSVTVQVRDDGC</sequence>
<feature type="compositionally biased region" description="Polar residues" evidence="4">
    <location>
        <begin position="297"/>
        <end position="315"/>
    </location>
</feature>
<feature type="region of interest" description="Disordered" evidence="4">
    <location>
        <begin position="231"/>
        <end position="329"/>
    </location>
</feature>
<comment type="function">
    <text evidence="2">RNA-binding nucleolar protein required for pre-rRNA processing. Involved in production of 18S rRNA and assembly of small ribosomal subunit.</text>
</comment>
<dbReference type="CDD" id="cd07920">
    <property type="entry name" value="Pumilio"/>
    <property type="match status" value="1"/>
</dbReference>
<dbReference type="GO" id="GO:0000288">
    <property type="term" value="P:nuclear-transcribed mRNA catabolic process, deadenylation-dependent decay"/>
    <property type="evidence" value="ECO:0007669"/>
    <property type="project" value="TreeGrafter"/>
</dbReference>
<feature type="compositionally biased region" description="Polar residues" evidence="4">
    <location>
        <begin position="249"/>
        <end position="265"/>
    </location>
</feature>
<dbReference type="AlphaFoldDB" id="A0AAN6Y9Q8"/>
<dbReference type="GO" id="GO:0005737">
    <property type="term" value="C:cytoplasm"/>
    <property type="evidence" value="ECO:0007669"/>
    <property type="project" value="TreeGrafter"/>
</dbReference>
<feature type="compositionally biased region" description="Polar residues" evidence="4">
    <location>
        <begin position="81"/>
        <end position="98"/>
    </location>
</feature>
<dbReference type="PROSITE" id="PS50303">
    <property type="entry name" value="PUM_HD"/>
    <property type="match status" value="1"/>
</dbReference>
<dbReference type="InterPro" id="IPR001313">
    <property type="entry name" value="Pumilio_RNA-bd_rpt"/>
</dbReference>
<gene>
    <name evidence="6" type="ORF">QBC37DRAFT_372925</name>
</gene>
<comment type="caution">
    <text evidence="6">The sequence shown here is derived from an EMBL/GenBank/DDBJ whole genome shotgun (WGS) entry which is preliminary data.</text>
</comment>
<evidence type="ECO:0000256" key="2">
    <source>
        <dbReference type="ARBA" id="ARBA00024893"/>
    </source>
</evidence>
<dbReference type="InterPro" id="IPR033712">
    <property type="entry name" value="Pumilio_RNA-bd"/>
</dbReference>
<feature type="compositionally biased region" description="Polar residues" evidence="4">
    <location>
        <begin position="1"/>
        <end position="12"/>
    </location>
</feature>
<dbReference type="EMBL" id="MU858092">
    <property type="protein sequence ID" value="KAK4214545.1"/>
    <property type="molecule type" value="Genomic_DNA"/>
</dbReference>
<dbReference type="PANTHER" id="PTHR12537:SF12">
    <property type="entry name" value="MATERNAL PROTEIN PUMILIO"/>
    <property type="match status" value="1"/>
</dbReference>
<name>A0AAN6Y9Q8_9PEZI</name>
<keyword evidence="1" id="KW-0677">Repeat</keyword>
<feature type="repeat" description="Pumilio" evidence="3">
    <location>
        <begin position="673"/>
        <end position="712"/>
    </location>
</feature>
<dbReference type="SUPFAM" id="SSF48371">
    <property type="entry name" value="ARM repeat"/>
    <property type="match status" value="1"/>
</dbReference>
<dbReference type="GO" id="GO:0003730">
    <property type="term" value="F:mRNA 3'-UTR binding"/>
    <property type="evidence" value="ECO:0007669"/>
    <property type="project" value="TreeGrafter"/>
</dbReference>
<evidence type="ECO:0000259" key="5">
    <source>
        <dbReference type="PROSITE" id="PS50303"/>
    </source>
</evidence>
<reference evidence="6" key="1">
    <citation type="journal article" date="2023" name="Mol. Phylogenet. Evol.">
        <title>Genome-scale phylogeny and comparative genomics of the fungal order Sordariales.</title>
        <authorList>
            <person name="Hensen N."/>
            <person name="Bonometti L."/>
            <person name="Westerberg I."/>
            <person name="Brannstrom I.O."/>
            <person name="Guillou S."/>
            <person name="Cros-Aarteil S."/>
            <person name="Calhoun S."/>
            <person name="Haridas S."/>
            <person name="Kuo A."/>
            <person name="Mondo S."/>
            <person name="Pangilinan J."/>
            <person name="Riley R."/>
            <person name="LaButti K."/>
            <person name="Andreopoulos B."/>
            <person name="Lipzen A."/>
            <person name="Chen C."/>
            <person name="Yan M."/>
            <person name="Daum C."/>
            <person name="Ng V."/>
            <person name="Clum A."/>
            <person name="Steindorff A."/>
            <person name="Ohm R.A."/>
            <person name="Martin F."/>
            <person name="Silar P."/>
            <person name="Natvig D.O."/>
            <person name="Lalanne C."/>
            <person name="Gautier V."/>
            <person name="Ament-Velasquez S.L."/>
            <person name="Kruys A."/>
            <person name="Hutchinson M.I."/>
            <person name="Powell A.J."/>
            <person name="Barry K."/>
            <person name="Miller A.N."/>
            <person name="Grigoriev I.V."/>
            <person name="Debuchy R."/>
            <person name="Gladieux P."/>
            <person name="Hiltunen Thoren M."/>
            <person name="Johannesson H."/>
        </authorList>
    </citation>
    <scope>NUCLEOTIDE SEQUENCE</scope>
    <source>
        <strain evidence="6">PSN293</strain>
    </source>
</reference>
<feature type="region of interest" description="Disordered" evidence="4">
    <location>
        <begin position="1"/>
        <end position="132"/>
    </location>
</feature>
<feature type="region of interest" description="Disordered" evidence="4">
    <location>
        <begin position="739"/>
        <end position="816"/>
    </location>
</feature>
<feature type="compositionally biased region" description="Low complexity" evidence="4">
    <location>
        <begin position="237"/>
        <end position="248"/>
    </location>
</feature>
<evidence type="ECO:0000313" key="7">
    <source>
        <dbReference type="Proteomes" id="UP001301769"/>
    </source>
</evidence>
<evidence type="ECO:0000256" key="3">
    <source>
        <dbReference type="PROSITE-ProRule" id="PRU00317"/>
    </source>
</evidence>
<feature type="compositionally biased region" description="Polar residues" evidence="4">
    <location>
        <begin position="115"/>
        <end position="132"/>
    </location>
</feature>
<feature type="compositionally biased region" description="Polar residues" evidence="4">
    <location>
        <begin position="60"/>
        <end position="72"/>
    </location>
</feature>
<dbReference type="SMART" id="SM00025">
    <property type="entry name" value="Pumilio"/>
    <property type="match status" value="8"/>
</dbReference>
<evidence type="ECO:0000256" key="4">
    <source>
        <dbReference type="SAM" id="MobiDB-lite"/>
    </source>
</evidence>
<protein>
    <submittedName>
        <fullName evidence="6">Pumilio-like protein 2</fullName>
    </submittedName>
</protein>
<reference evidence="6" key="2">
    <citation type="submission" date="2023-05" db="EMBL/GenBank/DDBJ databases">
        <authorList>
            <consortium name="Lawrence Berkeley National Laboratory"/>
            <person name="Steindorff A."/>
            <person name="Hensen N."/>
            <person name="Bonometti L."/>
            <person name="Westerberg I."/>
            <person name="Brannstrom I.O."/>
            <person name="Guillou S."/>
            <person name="Cros-Aarteil S."/>
            <person name="Calhoun S."/>
            <person name="Haridas S."/>
            <person name="Kuo A."/>
            <person name="Mondo S."/>
            <person name="Pangilinan J."/>
            <person name="Riley R."/>
            <person name="Labutti K."/>
            <person name="Andreopoulos B."/>
            <person name="Lipzen A."/>
            <person name="Chen C."/>
            <person name="Yanf M."/>
            <person name="Daum C."/>
            <person name="Ng V."/>
            <person name="Clum A."/>
            <person name="Ohm R."/>
            <person name="Martin F."/>
            <person name="Silar P."/>
            <person name="Natvig D."/>
            <person name="Lalanne C."/>
            <person name="Gautier V."/>
            <person name="Ament-Velasquez S.L."/>
            <person name="Kruys A."/>
            <person name="Hutchinson M.I."/>
            <person name="Powell A.J."/>
            <person name="Barry K."/>
            <person name="Miller A.N."/>
            <person name="Grigoriev I.V."/>
            <person name="Debuchy R."/>
            <person name="Gladieux P."/>
            <person name="Thoren M.H."/>
            <person name="Johannesson H."/>
        </authorList>
    </citation>
    <scope>NUCLEOTIDE SEQUENCE</scope>
    <source>
        <strain evidence="6">PSN293</strain>
    </source>
</reference>
<accession>A0AAN6Y9Q8</accession>